<feature type="domain" description="F-box" evidence="1">
    <location>
        <begin position="831"/>
        <end position="870"/>
    </location>
</feature>
<organism evidence="2 3">
    <name type="scientific">Ditylenchus destructor</name>
    <dbReference type="NCBI Taxonomy" id="166010"/>
    <lineage>
        <taxon>Eukaryota</taxon>
        <taxon>Metazoa</taxon>
        <taxon>Ecdysozoa</taxon>
        <taxon>Nematoda</taxon>
        <taxon>Chromadorea</taxon>
        <taxon>Rhabditida</taxon>
        <taxon>Tylenchina</taxon>
        <taxon>Tylenchomorpha</taxon>
        <taxon>Sphaerularioidea</taxon>
        <taxon>Anguinidae</taxon>
        <taxon>Anguininae</taxon>
        <taxon>Ditylenchus</taxon>
    </lineage>
</organism>
<dbReference type="SMART" id="SM00256">
    <property type="entry name" value="FBOX"/>
    <property type="match status" value="3"/>
</dbReference>
<keyword evidence="3" id="KW-1185">Reference proteome</keyword>
<gene>
    <name evidence="2" type="ORF">DdX_18581</name>
</gene>
<evidence type="ECO:0000259" key="1">
    <source>
        <dbReference type="SMART" id="SM00256"/>
    </source>
</evidence>
<feature type="domain" description="F-box" evidence="1">
    <location>
        <begin position="432"/>
        <end position="471"/>
    </location>
</feature>
<dbReference type="SUPFAM" id="SSF52058">
    <property type="entry name" value="L domain-like"/>
    <property type="match status" value="1"/>
</dbReference>
<protein>
    <recommendedName>
        <fullName evidence="1">F-box domain-containing protein</fullName>
    </recommendedName>
</protein>
<dbReference type="InterPro" id="IPR001810">
    <property type="entry name" value="F-box_dom"/>
</dbReference>
<comment type="caution">
    <text evidence="2">The sequence shown here is derived from an EMBL/GenBank/DDBJ whole genome shotgun (WGS) entry which is preliminary data.</text>
</comment>
<reference evidence="2" key="1">
    <citation type="submission" date="2022-01" db="EMBL/GenBank/DDBJ databases">
        <title>Genome Sequence Resource for Two Populations of Ditylenchus destructor, the Migratory Endoparasitic Phytonematode.</title>
        <authorList>
            <person name="Zhang H."/>
            <person name="Lin R."/>
            <person name="Xie B."/>
        </authorList>
    </citation>
    <scope>NUCLEOTIDE SEQUENCE</scope>
    <source>
        <strain evidence="2">BazhouSP</strain>
    </source>
</reference>
<sequence length="1102" mass="128086">MLFRSTAVENLSFISYFDLLGNDELANVLERLPIQDRMQAELINKRWFNVARGKSWVNFNFLMSKDFEWVRKKLHNTDWTWIDATSFYQFKNMLKQLLTRCGPYVRNVDVTESSWLSRSLCDVLFMLPNVEQIKLCQLHIKNDRLPGYRRCLSDLRTLIADDFMAGSKDYLSNLLRMCGRLEVLSIESGFNGWKEPIQRFPPLLRCLSLSHATFLTHALWTVAQQRLRLDTLAINELNDTYGEVVQALMEIDNSQLKYIKINLKPATFTAGFNYLLRWLPQNLRGLSIGLAQVANAPVGYLPQNVFPVQMLESLCNNRRRFSKLEHLELCNLSLGTLDNEQDMDTLCRCLAHLRSISLRFEDPAVYSHVMDRICLCIASNPDLECLMVTTKLTAFSIESLLRNCQPESTYSTMLFRSTAVENLSFISYFDLLGNDELANVLERLPVQDRMQAELINKRWFNVARGKSWVNFNFLMSKDFEWVRKKLHNTDWTWIDATSFYQFKNMLKQLLTRCGPYVRNVDVTESSWLSRSLCDVLFMLPNVEQIKLCQLHIKNDRLPGYRRCLSDLRTLIADDFIDTVELRLAKTLMYDCNKIENKYHSNEWSPIEEHMEALQGKCAVNTLILMDIEDTFSSKEIDQLYDLRKLWKNQTLEIYPIPPLDDPDEQTCARFLASVSSLLDKEFVYQCRELIITGLGLNFAEKAKFFTPKIIQINKGPGPFNITAQQLSGILRRLEGIRDQPILSVQISTNFKKFLEQIREDFRSGSSGGMYNYNVILQDGKFGATFTFDVTRENSNSDRLQLKSDPESTYSTMLFRSTAVENLSFISYFDLLGNDELANVLERLPVQDRMQAELINKRWFNVARGKSWVNFNFLMSKDFEWVRKKLHNTDWTWIDSTSFYQFKNMLKQLLTRCGPYVRNVDVTESSWLSRSLCDVLFMLPNVEQIKLCQLHIKNDRLPGYRRCLSDLRTLIADDFMAGSKDYLSNLLRLCGRLEVLSIESGFNGWKEPIQRFPPLLRCLSLSHATFLTHALWTVAQQRLRLDTLAINELNDTYGEVVQALMEIDNSQLKYIKINLKPATFTAGFNYLLRWLPQNLRGLSIGLA</sequence>
<evidence type="ECO:0000313" key="2">
    <source>
        <dbReference type="EMBL" id="KAI1697289.1"/>
    </source>
</evidence>
<dbReference type="Proteomes" id="UP001201812">
    <property type="component" value="Unassembled WGS sequence"/>
</dbReference>
<proteinExistence type="predicted"/>
<name>A0AAD4MKG5_9BILA</name>
<dbReference type="Gene3D" id="3.80.10.10">
    <property type="entry name" value="Ribonuclease Inhibitor"/>
    <property type="match status" value="2"/>
</dbReference>
<accession>A0AAD4MKG5</accession>
<evidence type="ECO:0000313" key="3">
    <source>
        <dbReference type="Proteomes" id="UP001201812"/>
    </source>
</evidence>
<dbReference type="EMBL" id="JAKKPZ010000276">
    <property type="protein sequence ID" value="KAI1697289.1"/>
    <property type="molecule type" value="Genomic_DNA"/>
</dbReference>
<feature type="domain" description="F-box" evidence="1">
    <location>
        <begin position="20"/>
        <end position="59"/>
    </location>
</feature>
<dbReference type="InterPro" id="IPR032675">
    <property type="entry name" value="LRR_dom_sf"/>
</dbReference>
<dbReference type="AlphaFoldDB" id="A0AAD4MKG5"/>